<feature type="compositionally biased region" description="Polar residues" evidence="4">
    <location>
        <begin position="1"/>
        <end position="11"/>
    </location>
</feature>
<keyword evidence="7" id="KW-1185">Reference proteome</keyword>
<organism evidence="6 7">
    <name type="scientific">Lacrimispora celerecrescens</name>
    <dbReference type="NCBI Taxonomy" id="29354"/>
    <lineage>
        <taxon>Bacteria</taxon>
        <taxon>Bacillati</taxon>
        <taxon>Bacillota</taxon>
        <taxon>Clostridia</taxon>
        <taxon>Lachnospirales</taxon>
        <taxon>Lachnospiraceae</taxon>
        <taxon>Lacrimispora</taxon>
    </lineage>
</organism>
<dbReference type="HAMAP" id="MF_00068">
    <property type="entry name" value="MurQ"/>
    <property type="match status" value="1"/>
</dbReference>
<dbReference type="UniPathway" id="UPA00342"/>
<evidence type="ECO:0000256" key="1">
    <source>
        <dbReference type="ARBA" id="ARBA00023239"/>
    </source>
</evidence>
<dbReference type="Gene3D" id="3.40.50.10490">
    <property type="entry name" value="Glucose-6-phosphate isomerase like protein, domain 1"/>
    <property type="match status" value="1"/>
</dbReference>
<comment type="subunit">
    <text evidence="3">Homodimer.</text>
</comment>
<dbReference type="EMBL" id="JPME01000025">
    <property type="protein sequence ID" value="KEZ88242.1"/>
    <property type="molecule type" value="Genomic_DNA"/>
</dbReference>
<dbReference type="PANTHER" id="PTHR10088:SF4">
    <property type="entry name" value="GLUCOKINASE REGULATORY PROTEIN"/>
    <property type="match status" value="1"/>
</dbReference>
<dbReference type="GO" id="GO:0097367">
    <property type="term" value="F:carbohydrate derivative binding"/>
    <property type="evidence" value="ECO:0007669"/>
    <property type="project" value="InterPro"/>
</dbReference>
<evidence type="ECO:0000256" key="2">
    <source>
        <dbReference type="ARBA" id="ARBA00023277"/>
    </source>
</evidence>
<dbReference type="OrthoDB" id="9813395at2"/>
<dbReference type="GO" id="GO:0097173">
    <property type="term" value="P:N-acetylmuramic acid catabolic process"/>
    <property type="evidence" value="ECO:0007669"/>
    <property type="project" value="UniProtKB-UniPathway"/>
</dbReference>
<dbReference type="NCBIfam" id="TIGR00274">
    <property type="entry name" value="N-acetylmuramic acid 6-phosphate etherase"/>
    <property type="match status" value="1"/>
</dbReference>
<dbReference type="InterPro" id="IPR005488">
    <property type="entry name" value="Etherase_MurQ"/>
</dbReference>
<accession>A0A084JH08</accession>
<comment type="similarity">
    <text evidence="3">Belongs to the GCKR-like family. MurNAc-6-P etherase subfamily.</text>
</comment>
<evidence type="ECO:0000256" key="3">
    <source>
        <dbReference type="HAMAP-Rule" id="MF_00068"/>
    </source>
</evidence>
<reference evidence="6 7" key="1">
    <citation type="submission" date="2014-07" db="EMBL/GenBank/DDBJ databases">
        <title>Draft genome of Clostridium celerecrescens 152B isolated from sediments associated with methane hydrate from Krishna Godavari basin.</title>
        <authorList>
            <person name="Honkalas V.S."/>
            <person name="Dabir A.P."/>
            <person name="Arora P."/>
            <person name="Dhakephalkar P.K."/>
        </authorList>
    </citation>
    <scope>NUCLEOTIDE SEQUENCE [LARGE SCALE GENOMIC DNA]</scope>
    <source>
        <strain evidence="6 7">152B</strain>
    </source>
</reference>
<proteinExistence type="inferred from homology"/>
<dbReference type="RefSeq" id="WP_038283652.1">
    <property type="nucleotide sequence ID" value="NZ_JPME01000025.1"/>
</dbReference>
<name>A0A084JH08_9FIRM</name>
<feature type="domain" description="SIS" evidence="5">
    <location>
        <begin position="56"/>
        <end position="219"/>
    </location>
</feature>
<feature type="active site" description="Proton donor" evidence="3">
    <location>
        <position position="84"/>
    </location>
</feature>
<gene>
    <name evidence="3 6" type="primary">murQ</name>
    <name evidence="6" type="ORF">IO98_18605</name>
</gene>
<dbReference type="Gene3D" id="1.10.8.1080">
    <property type="match status" value="1"/>
</dbReference>
<comment type="pathway">
    <text evidence="3">Amino-sugar metabolism; N-acetylmuramate degradation.</text>
</comment>
<evidence type="ECO:0000313" key="7">
    <source>
        <dbReference type="Proteomes" id="UP000028525"/>
    </source>
</evidence>
<evidence type="ECO:0000313" key="6">
    <source>
        <dbReference type="EMBL" id="KEZ88242.1"/>
    </source>
</evidence>
<comment type="caution">
    <text evidence="6">The sequence shown here is derived from an EMBL/GenBank/DDBJ whole genome shotgun (WGS) entry which is preliminary data.</text>
</comment>
<dbReference type="GO" id="GO:0009254">
    <property type="term" value="P:peptidoglycan turnover"/>
    <property type="evidence" value="ECO:0007669"/>
    <property type="project" value="TreeGrafter"/>
</dbReference>
<dbReference type="InterPro" id="IPR046348">
    <property type="entry name" value="SIS_dom_sf"/>
</dbReference>
<feature type="region of interest" description="Disordered" evidence="4">
    <location>
        <begin position="1"/>
        <end position="20"/>
    </location>
</feature>
<dbReference type="SUPFAM" id="SSF53697">
    <property type="entry name" value="SIS domain"/>
    <property type="match status" value="1"/>
</dbReference>
<keyword evidence="1 3" id="KW-0456">Lyase</keyword>
<dbReference type="AlphaFoldDB" id="A0A084JH08"/>
<comment type="catalytic activity">
    <reaction evidence="3">
        <text>N-acetyl-D-muramate 6-phosphate + H2O = N-acetyl-D-glucosamine 6-phosphate + (R)-lactate</text>
        <dbReference type="Rhea" id="RHEA:26410"/>
        <dbReference type="ChEBI" id="CHEBI:15377"/>
        <dbReference type="ChEBI" id="CHEBI:16004"/>
        <dbReference type="ChEBI" id="CHEBI:57513"/>
        <dbReference type="ChEBI" id="CHEBI:58722"/>
        <dbReference type="EC" id="4.2.1.126"/>
    </reaction>
</comment>
<feature type="active site" evidence="3">
    <location>
        <position position="115"/>
    </location>
</feature>
<dbReference type="GO" id="GO:0016803">
    <property type="term" value="F:ether hydrolase activity"/>
    <property type="evidence" value="ECO:0007669"/>
    <property type="project" value="TreeGrafter"/>
</dbReference>
<dbReference type="InterPro" id="IPR040190">
    <property type="entry name" value="MURQ/GCKR"/>
</dbReference>
<protein>
    <recommendedName>
        <fullName evidence="3">N-acetylmuramic acid 6-phosphate etherase</fullName>
        <shortName evidence="3">MurNAc-6-P etherase</shortName>
        <ecNumber evidence="3">4.2.1.126</ecNumber>
    </recommendedName>
    <alternativeName>
        <fullName evidence="3">N-acetylmuramic acid 6-phosphate hydrolase</fullName>
    </alternativeName>
    <alternativeName>
        <fullName evidence="3">N-acetylmuramic acid 6-phosphate lyase</fullName>
    </alternativeName>
</protein>
<keyword evidence="2 3" id="KW-0119">Carbohydrate metabolism</keyword>
<dbReference type="STRING" id="29354.IO98_18605"/>
<dbReference type="InterPro" id="IPR005486">
    <property type="entry name" value="Glucokinase_regulatory_CS"/>
</dbReference>
<dbReference type="Pfam" id="PF22645">
    <property type="entry name" value="GKRP_SIS_N"/>
    <property type="match status" value="1"/>
</dbReference>
<dbReference type="GO" id="GO:0046348">
    <property type="term" value="P:amino sugar catabolic process"/>
    <property type="evidence" value="ECO:0007669"/>
    <property type="project" value="InterPro"/>
</dbReference>
<dbReference type="InterPro" id="IPR001347">
    <property type="entry name" value="SIS_dom"/>
</dbReference>
<dbReference type="Proteomes" id="UP000028525">
    <property type="component" value="Unassembled WGS sequence"/>
</dbReference>
<dbReference type="PROSITE" id="PS51464">
    <property type="entry name" value="SIS"/>
    <property type="match status" value="1"/>
</dbReference>
<dbReference type="EC" id="4.2.1.126" evidence="3"/>
<comment type="miscellaneous">
    <text evidence="3">A lyase-type mechanism (elimination/hydration) is suggested for the cleavage of the lactyl ether bond of MurNAc 6-phosphate, with the formation of an alpha,beta-unsaturated aldehyde intermediate with (E)-stereochemistry, followed by the syn addition of water to give product.</text>
</comment>
<dbReference type="PROSITE" id="PS01272">
    <property type="entry name" value="GCKR"/>
    <property type="match status" value="1"/>
</dbReference>
<comment type="function">
    <text evidence="3">Specifically catalyzes the cleavage of the D-lactyl ether substituent of MurNAc 6-phosphate, producing GlcNAc 6-phosphate and D-lactate.</text>
</comment>
<dbReference type="CDD" id="cd05007">
    <property type="entry name" value="SIS_Etherase"/>
    <property type="match status" value="1"/>
</dbReference>
<dbReference type="GO" id="GO:0016835">
    <property type="term" value="F:carbon-oxygen lyase activity"/>
    <property type="evidence" value="ECO:0007669"/>
    <property type="project" value="UniProtKB-UniRule"/>
</dbReference>
<evidence type="ECO:0000256" key="4">
    <source>
        <dbReference type="SAM" id="MobiDB-lite"/>
    </source>
</evidence>
<sequence>MVDLSKMTTESRNPDTMDLDTMTPFELVTAMNQEDRKVAEAVEKVLPQTAKAVEWVCEAFEAGGRLIYMGAGTSGRLGILDSSECPPTFGVDPGMVIGLIAGGDDAIRQAVEGAEDSETLGIEDLKALSLSPKDVVVGIAASGRTPYVSAALSYAKGIGCRTVSIACNEGSLIGTHADLAIEPVVGPEVLTGSTRLKAGTAQKMILNMISTGAMVGIGKAYQNLMVDVVQSNEKLRSRAENILMAATEITRDEARRLLDEAGGSVKLAITMKRTGAGPEEAKKNLMESRGHIRACMIRDSI</sequence>
<dbReference type="FunFam" id="3.40.50.10490:FF:000014">
    <property type="entry name" value="N-acetylmuramic acid 6-phosphate etherase"/>
    <property type="match status" value="1"/>
</dbReference>
<dbReference type="PANTHER" id="PTHR10088">
    <property type="entry name" value="GLUCOKINASE REGULATORY PROTEIN"/>
    <property type="match status" value="1"/>
</dbReference>
<evidence type="ECO:0000259" key="5">
    <source>
        <dbReference type="PROSITE" id="PS51464"/>
    </source>
</evidence>
<dbReference type="NCBIfam" id="NF003915">
    <property type="entry name" value="PRK05441.1"/>
    <property type="match status" value="1"/>
</dbReference>
<dbReference type="NCBIfam" id="NF009222">
    <property type="entry name" value="PRK12570.1"/>
    <property type="match status" value="1"/>
</dbReference>